<comment type="caution">
    <text evidence="1">The sequence shown here is derived from an EMBL/GenBank/DDBJ whole genome shotgun (WGS) entry which is preliminary data.</text>
</comment>
<keyword evidence="2" id="KW-1185">Reference proteome</keyword>
<dbReference type="EMBL" id="JASSZA010000005">
    <property type="protein sequence ID" value="KAK2112583.1"/>
    <property type="molecule type" value="Genomic_DNA"/>
</dbReference>
<sequence length="119" mass="12781">MLSPQNQVCTWATSRAATHTGTHNQQANECPGELFTLLPETRDVGKACQDHVPGYRVPRSPVGLGCTLPLPGQPLQMPGSAPMAGLFPANKEQEGQRECLPFPPHVLPHVLVPEITPEG</sequence>
<protein>
    <submittedName>
        <fullName evidence="1">Uncharacterized protein</fullName>
    </submittedName>
</protein>
<reference evidence="1 2" key="1">
    <citation type="submission" date="2023-05" db="EMBL/GenBank/DDBJ databases">
        <title>B98-5 Cell Line De Novo Hybrid Assembly: An Optical Mapping Approach.</title>
        <authorList>
            <person name="Kananen K."/>
            <person name="Auerbach J.A."/>
            <person name="Kautto E."/>
            <person name="Blachly J.S."/>
        </authorList>
    </citation>
    <scope>NUCLEOTIDE SEQUENCE [LARGE SCALE GENOMIC DNA]</scope>
    <source>
        <strain evidence="1">B95-8</strain>
        <tissue evidence="1">Cell line</tissue>
    </source>
</reference>
<evidence type="ECO:0000313" key="2">
    <source>
        <dbReference type="Proteomes" id="UP001266305"/>
    </source>
</evidence>
<dbReference type="Proteomes" id="UP001266305">
    <property type="component" value="Unassembled WGS sequence"/>
</dbReference>
<proteinExistence type="predicted"/>
<name>A0ABQ9VVJ3_SAGOE</name>
<evidence type="ECO:0000313" key="1">
    <source>
        <dbReference type="EMBL" id="KAK2112583.1"/>
    </source>
</evidence>
<accession>A0ABQ9VVJ3</accession>
<gene>
    <name evidence="1" type="ORF">P7K49_012330</name>
</gene>
<organism evidence="1 2">
    <name type="scientific">Saguinus oedipus</name>
    <name type="common">Cotton-top tamarin</name>
    <name type="synonym">Oedipomidas oedipus</name>
    <dbReference type="NCBI Taxonomy" id="9490"/>
    <lineage>
        <taxon>Eukaryota</taxon>
        <taxon>Metazoa</taxon>
        <taxon>Chordata</taxon>
        <taxon>Craniata</taxon>
        <taxon>Vertebrata</taxon>
        <taxon>Euteleostomi</taxon>
        <taxon>Mammalia</taxon>
        <taxon>Eutheria</taxon>
        <taxon>Euarchontoglires</taxon>
        <taxon>Primates</taxon>
        <taxon>Haplorrhini</taxon>
        <taxon>Platyrrhini</taxon>
        <taxon>Cebidae</taxon>
        <taxon>Callitrichinae</taxon>
        <taxon>Saguinus</taxon>
    </lineage>
</organism>